<keyword evidence="5" id="KW-0067">ATP-binding</keyword>
<sequence>MERQTCDEAPIKELLKNQLHIIAEKIKNNLDSIENENICLLSDFERIGQLFKKAESLAASFYLQCYLSSFTSHYSDLSVCVGHLMERRHGALIVIERKDSLEEVLYSGVPIGAAISASLLEAIFYPGNPLHDGAVLVQGDRIASAANVLPLSSAVFEGKKIGMRHRAAIGLSERTDALVLVVSEESGLASFAYQGWLHPIHALETPHNPETDVPV</sequence>
<dbReference type="Proteomes" id="UP000564644">
    <property type="component" value="Unassembled WGS sequence"/>
</dbReference>
<name>A0A7X0SUZ3_9BACL</name>
<gene>
    <name evidence="8" type="ORF">H7C18_32435</name>
</gene>
<dbReference type="InterPro" id="IPR019457">
    <property type="entry name" value="CdaS_N"/>
</dbReference>
<dbReference type="Gene3D" id="1.10.287.770">
    <property type="entry name" value="YojJ-like"/>
    <property type="match status" value="1"/>
</dbReference>
<dbReference type="Gene3D" id="3.40.1700.10">
    <property type="entry name" value="DNA integrity scanning protein, DisA, N-terminal domain"/>
    <property type="match status" value="1"/>
</dbReference>
<feature type="coiled-coil region" evidence="6">
    <location>
        <begin position="16"/>
        <end position="43"/>
    </location>
</feature>
<accession>A0A7X0SUZ3</accession>
<evidence type="ECO:0000256" key="4">
    <source>
        <dbReference type="ARBA" id="ARBA00022741"/>
    </source>
</evidence>
<dbReference type="GO" id="GO:0005524">
    <property type="term" value="F:ATP binding"/>
    <property type="evidence" value="ECO:0007669"/>
    <property type="project" value="UniProtKB-KW"/>
</dbReference>
<dbReference type="PANTHER" id="PTHR34185">
    <property type="entry name" value="DIADENYLATE CYCLASE"/>
    <property type="match status" value="1"/>
</dbReference>
<dbReference type="RefSeq" id="WP_185133277.1">
    <property type="nucleotide sequence ID" value="NZ_JACJVO010000051.1"/>
</dbReference>
<evidence type="ECO:0000313" key="9">
    <source>
        <dbReference type="Proteomes" id="UP000564644"/>
    </source>
</evidence>
<evidence type="ECO:0000259" key="7">
    <source>
        <dbReference type="PROSITE" id="PS51794"/>
    </source>
</evidence>
<dbReference type="Pfam" id="PF02457">
    <property type="entry name" value="DAC"/>
    <property type="match status" value="1"/>
</dbReference>
<keyword evidence="9" id="KW-1185">Reference proteome</keyword>
<reference evidence="8 9" key="1">
    <citation type="submission" date="2020-08" db="EMBL/GenBank/DDBJ databases">
        <title>Cohnella phylogeny.</title>
        <authorList>
            <person name="Dunlap C."/>
        </authorList>
    </citation>
    <scope>NUCLEOTIDE SEQUENCE [LARGE SCALE GENOMIC DNA]</scope>
    <source>
        <strain evidence="8 9">CBP 2801</strain>
    </source>
</reference>
<evidence type="ECO:0000313" key="8">
    <source>
        <dbReference type="EMBL" id="MBB6735629.1"/>
    </source>
</evidence>
<evidence type="ECO:0000256" key="5">
    <source>
        <dbReference type="ARBA" id="ARBA00022840"/>
    </source>
</evidence>
<proteinExistence type="predicted"/>
<organism evidence="8 9">
    <name type="scientific">Cohnella zeiphila</name>
    <dbReference type="NCBI Taxonomy" id="2761120"/>
    <lineage>
        <taxon>Bacteria</taxon>
        <taxon>Bacillati</taxon>
        <taxon>Bacillota</taxon>
        <taxon>Bacilli</taxon>
        <taxon>Bacillales</taxon>
        <taxon>Paenibacillaceae</taxon>
        <taxon>Cohnella</taxon>
    </lineage>
</organism>
<keyword evidence="4" id="KW-0547">Nucleotide-binding</keyword>
<dbReference type="AlphaFoldDB" id="A0A7X0SUZ3"/>
<dbReference type="InterPro" id="IPR050338">
    <property type="entry name" value="DisA"/>
</dbReference>
<dbReference type="EMBL" id="JACJVO010000051">
    <property type="protein sequence ID" value="MBB6735629.1"/>
    <property type="molecule type" value="Genomic_DNA"/>
</dbReference>
<dbReference type="PROSITE" id="PS51794">
    <property type="entry name" value="DAC"/>
    <property type="match status" value="1"/>
</dbReference>
<dbReference type="PANTHER" id="PTHR34185:SF2">
    <property type="entry name" value="CYCLIC DI-AMP SYNTHASE CDAS"/>
    <property type="match status" value="1"/>
</dbReference>
<protein>
    <submittedName>
        <fullName evidence="8">DNA integrity scanning protein DisA nucleotide-binding domain protein</fullName>
    </submittedName>
</protein>
<feature type="domain" description="DAC" evidence="7">
    <location>
        <begin position="54"/>
        <end position="206"/>
    </location>
</feature>
<dbReference type="GO" id="GO:0106408">
    <property type="term" value="F:diadenylate cyclase activity"/>
    <property type="evidence" value="ECO:0007669"/>
    <property type="project" value="UniProtKB-EC"/>
</dbReference>
<dbReference type="InterPro" id="IPR053472">
    <property type="entry name" value="DAC_CdaS-like"/>
</dbReference>
<comment type="caution">
    <text evidence="8">The sequence shown here is derived from an EMBL/GenBank/DDBJ whole genome shotgun (WGS) entry which is preliminary data.</text>
</comment>
<evidence type="ECO:0000256" key="6">
    <source>
        <dbReference type="SAM" id="Coils"/>
    </source>
</evidence>
<keyword evidence="6" id="KW-0175">Coiled coil</keyword>
<evidence type="ECO:0000256" key="1">
    <source>
        <dbReference type="ARBA" id="ARBA00000877"/>
    </source>
</evidence>
<keyword evidence="3" id="KW-0548">Nucleotidyltransferase</keyword>
<dbReference type="NCBIfam" id="NF038328">
    <property type="entry name" value="c-di-AMP_CdaS"/>
    <property type="match status" value="1"/>
</dbReference>
<keyword evidence="2" id="KW-0808">Transferase</keyword>
<dbReference type="InterPro" id="IPR036888">
    <property type="entry name" value="DNA_integrity_DisA_N_sf"/>
</dbReference>
<dbReference type="InterPro" id="IPR003390">
    <property type="entry name" value="DNA_integrity_scan_DisA_N"/>
</dbReference>
<comment type="catalytic activity">
    <reaction evidence="1">
        <text>2 ATP = 3',3'-c-di-AMP + 2 diphosphate</text>
        <dbReference type="Rhea" id="RHEA:35655"/>
        <dbReference type="ChEBI" id="CHEBI:30616"/>
        <dbReference type="ChEBI" id="CHEBI:33019"/>
        <dbReference type="ChEBI" id="CHEBI:71500"/>
        <dbReference type="EC" id="2.7.7.85"/>
    </reaction>
</comment>
<evidence type="ECO:0000256" key="3">
    <source>
        <dbReference type="ARBA" id="ARBA00022695"/>
    </source>
</evidence>
<evidence type="ECO:0000256" key="2">
    <source>
        <dbReference type="ARBA" id="ARBA00022679"/>
    </source>
</evidence>
<dbReference type="GO" id="GO:0004016">
    <property type="term" value="F:adenylate cyclase activity"/>
    <property type="evidence" value="ECO:0007669"/>
    <property type="project" value="TreeGrafter"/>
</dbReference>
<dbReference type="Pfam" id="PF10372">
    <property type="entry name" value="CdaS_N"/>
    <property type="match status" value="1"/>
</dbReference>
<dbReference type="SUPFAM" id="SSF143597">
    <property type="entry name" value="YojJ-like"/>
    <property type="match status" value="1"/>
</dbReference>